<dbReference type="EMBL" id="MCFA01000243">
    <property type="protein sequence ID" value="ORX97012.1"/>
    <property type="molecule type" value="Genomic_DNA"/>
</dbReference>
<accession>A0A1Y1YG71</accession>
<proteinExistence type="predicted"/>
<keyword evidence="4" id="KW-1185">Reference proteome</keyword>
<dbReference type="GO" id="GO:0004029">
    <property type="term" value="F:aldehyde dehydrogenase (NAD+) activity"/>
    <property type="evidence" value="ECO:0007669"/>
    <property type="project" value="TreeGrafter"/>
</dbReference>
<feature type="domain" description="3-beta hydroxysteroid dehydrogenase/isomerase" evidence="2">
    <location>
        <begin position="7"/>
        <end position="284"/>
    </location>
</feature>
<evidence type="ECO:0000256" key="1">
    <source>
        <dbReference type="SAM" id="Phobius"/>
    </source>
</evidence>
<dbReference type="AlphaFoldDB" id="A0A1Y1YG71"/>
<feature type="transmembrane region" description="Helical" evidence="1">
    <location>
        <begin position="289"/>
        <end position="310"/>
    </location>
</feature>
<name>A0A1Y1YG71_9PLEO</name>
<gene>
    <name evidence="3" type="ORF">BCR34DRAFT_578225</name>
</gene>
<evidence type="ECO:0000313" key="3">
    <source>
        <dbReference type="EMBL" id="ORX97012.1"/>
    </source>
</evidence>
<dbReference type="Proteomes" id="UP000193144">
    <property type="component" value="Unassembled WGS sequence"/>
</dbReference>
<dbReference type="InterPro" id="IPR002225">
    <property type="entry name" value="3Beta_OHSteriod_DH/Estase"/>
</dbReference>
<dbReference type="PANTHER" id="PTHR48079:SF6">
    <property type="entry name" value="NAD(P)-BINDING DOMAIN-CONTAINING PROTEIN-RELATED"/>
    <property type="match status" value="1"/>
</dbReference>
<dbReference type="InterPro" id="IPR036291">
    <property type="entry name" value="NAD(P)-bd_dom_sf"/>
</dbReference>
<dbReference type="GO" id="GO:0016616">
    <property type="term" value="F:oxidoreductase activity, acting on the CH-OH group of donors, NAD or NADP as acceptor"/>
    <property type="evidence" value="ECO:0007669"/>
    <property type="project" value="InterPro"/>
</dbReference>
<organism evidence="3 4">
    <name type="scientific">Clohesyomyces aquaticus</name>
    <dbReference type="NCBI Taxonomy" id="1231657"/>
    <lineage>
        <taxon>Eukaryota</taxon>
        <taxon>Fungi</taxon>
        <taxon>Dikarya</taxon>
        <taxon>Ascomycota</taxon>
        <taxon>Pezizomycotina</taxon>
        <taxon>Dothideomycetes</taxon>
        <taxon>Pleosporomycetidae</taxon>
        <taxon>Pleosporales</taxon>
        <taxon>Lindgomycetaceae</taxon>
        <taxon>Clohesyomyces</taxon>
    </lineage>
</organism>
<keyword evidence="1" id="KW-0812">Transmembrane</keyword>
<dbReference type="STRING" id="1231657.A0A1Y1YG71"/>
<dbReference type="InterPro" id="IPR051783">
    <property type="entry name" value="NAD(P)-dependent_oxidoreduct"/>
</dbReference>
<dbReference type="GO" id="GO:0006694">
    <property type="term" value="P:steroid biosynthetic process"/>
    <property type="evidence" value="ECO:0007669"/>
    <property type="project" value="InterPro"/>
</dbReference>
<evidence type="ECO:0000313" key="4">
    <source>
        <dbReference type="Proteomes" id="UP000193144"/>
    </source>
</evidence>
<comment type="caution">
    <text evidence="3">The sequence shown here is derived from an EMBL/GenBank/DDBJ whole genome shotgun (WGS) entry which is preliminary data.</text>
</comment>
<dbReference type="Pfam" id="PF01073">
    <property type="entry name" value="3Beta_HSD"/>
    <property type="match status" value="1"/>
</dbReference>
<dbReference type="GO" id="GO:0005737">
    <property type="term" value="C:cytoplasm"/>
    <property type="evidence" value="ECO:0007669"/>
    <property type="project" value="TreeGrafter"/>
</dbReference>
<dbReference type="OrthoDB" id="10058185at2759"/>
<keyword evidence="1" id="KW-1133">Transmembrane helix</keyword>
<reference evidence="3 4" key="1">
    <citation type="submission" date="2016-07" db="EMBL/GenBank/DDBJ databases">
        <title>Pervasive Adenine N6-methylation of Active Genes in Fungi.</title>
        <authorList>
            <consortium name="DOE Joint Genome Institute"/>
            <person name="Mondo S.J."/>
            <person name="Dannebaum R.O."/>
            <person name="Kuo R.C."/>
            <person name="Labutti K."/>
            <person name="Haridas S."/>
            <person name="Kuo A."/>
            <person name="Salamov A."/>
            <person name="Ahrendt S.R."/>
            <person name="Lipzen A."/>
            <person name="Sullivan W."/>
            <person name="Andreopoulos W.B."/>
            <person name="Clum A."/>
            <person name="Lindquist E."/>
            <person name="Daum C."/>
            <person name="Ramamoorthy G.K."/>
            <person name="Gryganskyi A."/>
            <person name="Culley D."/>
            <person name="Magnuson J.K."/>
            <person name="James T.Y."/>
            <person name="O'Malley M.A."/>
            <person name="Stajich J.E."/>
            <person name="Spatafora J.W."/>
            <person name="Visel A."/>
            <person name="Grigoriev I.V."/>
        </authorList>
    </citation>
    <scope>NUCLEOTIDE SEQUENCE [LARGE SCALE GENOMIC DNA]</scope>
    <source>
        <strain evidence="3 4">CBS 115471</strain>
    </source>
</reference>
<evidence type="ECO:0000259" key="2">
    <source>
        <dbReference type="Pfam" id="PF01073"/>
    </source>
</evidence>
<sequence length="379" mass="41537">MAQLPVLIIGGCGFVGYHIVKHFVEAPEFSPVSVLSRSATTSANRIDGVQYISGDLGDRGSIQRALQQVRPAVIIHAASPSPTTGTAKEYQKIAVDGTNTLLQLARESPDVRVLVYTSSSTMSKGREHLNLDENVPLADMDTKAPAYARTKAKAERTVLQANDPVTGDGNGEEVDWTGHLSTSAIRLPICYGTHDLTTIPGCLQALQKGQTNIQLGDGKNVWNFCSTENVGIAHVLVTRALLAPGVGRKAIGGEAFHIHDGEIRPFWGFARAVWEAAGHKKRNEHVCSIPVWFVSALAAVLEVLFSIFTFGKKRPQLLGKQQVEYACFSHTYSIEKARKLLRYEPRQAFDEEISKAVEWSLKHDGWVEKLKIRSKESAL</sequence>
<keyword evidence="1" id="KW-0472">Membrane</keyword>
<dbReference type="PANTHER" id="PTHR48079">
    <property type="entry name" value="PROTEIN YEEZ"/>
    <property type="match status" value="1"/>
</dbReference>
<dbReference type="SUPFAM" id="SSF51735">
    <property type="entry name" value="NAD(P)-binding Rossmann-fold domains"/>
    <property type="match status" value="1"/>
</dbReference>
<protein>
    <recommendedName>
        <fullName evidence="2">3-beta hydroxysteroid dehydrogenase/isomerase domain-containing protein</fullName>
    </recommendedName>
</protein>
<dbReference type="Gene3D" id="3.40.50.720">
    <property type="entry name" value="NAD(P)-binding Rossmann-like Domain"/>
    <property type="match status" value="1"/>
</dbReference>